<comment type="caution">
    <text evidence="1">The sequence shown here is derived from an EMBL/GenBank/DDBJ whole genome shotgun (WGS) entry which is preliminary data.</text>
</comment>
<evidence type="ECO:0000313" key="2">
    <source>
        <dbReference type="Proteomes" id="UP001150266"/>
    </source>
</evidence>
<name>A0A9W9AE96_9AGAR</name>
<proteinExistence type="predicted"/>
<organism evidence="1 2">
    <name type="scientific">Lentinula aciculospora</name>
    <dbReference type="NCBI Taxonomy" id="153920"/>
    <lineage>
        <taxon>Eukaryota</taxon>
        <taxon>Fungi</taxon>
        <taxon>Dikarya</taxon>
        <taxon>Basidiomycota</taxon>
        <taxon>Agaricomycotina</taxon>
        <taxon>Agaricomycetes</taxon>
        <taxon>Agaricomycetidae</taxon>
        <taxon>Agaricales</taxon>
        <taxon>Marasmiineae</taxon>
        <taxon>Omphalotaceae</taxon>
        <taxon>Lentinula</taxon>
    </lineage>
</organism>
<accession>A0A9W9AE96</accession>
<reference evidence="1" key="1">
    <citation type="submission" date="2022-08" db="EMBL/GenBank/DDBJ databases">
        <title>A Global Phylogenomic Analysis of the Shiitake Genus Lentinula.</title>
        <authorList>
            <consortium name="DOE Joint Genome Institute"/>
            <person name="Sierra-Patev S."/>
            <person name="Min B."/>
            <person name="Naranjo-Ortiz M."/>
            <person name="Looney B."/>
            <person name="Konkel Z."/>
            <person name="Slot J.C."/>
            <person name="Sakamoto Y."/>
            <person name="Steenwyk J.L."/>
            <person name="Rokas A."/>
            <person name="Carro J."/>
            <person name="Camarero S."/>
            <person name="Ferreira P."/>
            <person name="Molpeceres G."/>
            <person name="Ruiz-Duenas F.J."/>
            <person name="Serrano A."/>
            <person name="Henrissat B."/>
            <person name="Drula E."/>
            <person name="Hughes K.W."/>
            <person name="Mata J.L."/>
            <person name="Ishikawa N.K."/>
            <person name="Vargas-Isla R."/>
            <person name="Ushijima S."/>
            <person name="Smith C.A."/>
            <person name="Ahrendt S."/>
            <person name="Andreopoulos W."/>
            <person name="He G."/>
            <person name="Labutti K."/>
            <person name="Lipzen A."/>
            <person name="Ng V."/>
            <person name="Riley R."/>
            <person name="Sandor L."/>
            <person name="Barry K."/>
            <person name="Martinez A.T."/>
            <person name="Xiao Y."/>
            <person name="Gibbons J.G."/>
            <person name="Terashima K."/>
            <person name="Grigoriev I.V."/>
            <person name="Hibbett D.S."/>
        </authorList>
    </citation>
    <scope>NUCLEOTIDE SEQUENCE</scope>
    <source>
        <strain evidence="1">JLM2183</strain>
    </source>
</reference>
<gene>
    <name evidence="1" type="ORF">J3R30DRAFT_3702067</name>
</gene>
<dbReference type="AlphaFoldDB" id="A0A9W9AE96"/>
<dbReference type="OrthoDB" id="10645454at2759"/>
<evidence type="ECO:0000313" key="1">
    <source>
        <dbReference type="EMBL" id="KAJ4479037.1"/>
    </source>
</evidence>
<dbReference type="Proteomes" id="UP001150266">
    <property type="component" value="Unassembled WGS sequence"/>
</dbReference>
<keyword evidence="2" id="KW-1185">Reference proteome</keyword>
<protein>
    <submittedName>
        <fullName evidence="1">Uncharacterized protein</fullName>
    </submittedName>
</protein>
<sequence length="173" mass="19413">MSPEVLTEWLTCVPRLSSLQLNDMGCPPIPESSYSFINTFRDLHLSSLTPSHENPTPFCPKLTTFRLINNDRHQAKSKITSSALLGFAQARASTLQSLDVFFNQDQCFAETDLDTLRELKKEGLKIRLHYAKHPPLGEHPPSTGLYPRHIPRPPGFADQTSDMEGAFGTDYIV</sequence>
<dbReference type="EMBL" id="JAOTPV010000008">
    <property type="protein sequence ID" value="KAJ4479037.1"/>
    <property type="molecule type" value="Genomic_DNA"/>
</dbReference>